<keyword evidence="1 3" id="KW-0807">Transducer</keyword>
<reference evidence="7 8" key="1">
    <citation type="submission" date="2024-09" db="EMBL/GenBank/DDBJ databases">
        <title>Laminarin stimulates single cell rates of sulfate reduction while oxygen inhibits transcriptomic activity in coastal marine sediment.</title>
        <authorList>
            <person name="Lindsay M."/>
            <person name="Orcutt B."/>
            <person name="Emerson D."/>
            <person name="Stepanauskas R."/>
            <person name="D'Angelo T."/>
        </authorList>
    </citation>
    <scope>NUCLEOTIDE SEQUENCE [LARGE SCALE GENOMIC DNA]</scope>
    <source>
        <strain evidence="7">SAG AM-311-K15</strain>
    </source>
</reference>
<keyword evidence="4" id="KW-0472">Membrane</keyword>
<dbReference type="Gene3D" id="6.10.340.10">
    <property type="match status" value="1"/>
</dbReference>
<feature type="domain" description="Methyl-accepting transducer" evidence="5">
    <location>
        <begin position="366"/>
        <end position="602"/>
    </location>
</feature>
<keyword evidence="8" id="KW-1185">Reference proteome</keyword>
<evidence type="ECO:0000259" key="5">
    <source>
        <dbReference type="PROSITE" id="PS50111"/>
    </source>
</evidence>
<evidence type="ECO:0000313" key="7">
    <source>
        <dbReference type="EMBL" id="MFC1849059.1"/>
    </source>
</evidence>
<dbReference type="InterPro" id="IPR004089">
    <property type="entry name" value="MCPsignal_dom"/>
</dbReference>
<evidence type="ECO:0000259" key="6">
    <source>
        <dbReference type="PROSITE" id="PS50885"/>
    </source>
</evidence>
<dbReference type="Proteomes" id="UP001594351">
    <property type="component" value="Unassembled WGS sequence"/>
</dbReference>
<dbReference type="InterPro" id="IPR003660">
    <property type="entry name" value="HAMP_dom"/>
</dbReference>
<dbReference type="CDD" id="cd06225">
    <property type="entry name" value="HAMP"/>
    <property type="match status" value="1"/>
</dbReference>
<gene>
    <name evidence="7" type="ORF">ACFL27_02510</name>
</gene>
<name>A0ABV6YSA5_UNCC1</name>
<dbReference type="SUPFAM" id="SSF58104">
    <property type="entry name" value="Methyl-accepting chemotaxis protein (MCP) signaling domain"/>
    <property type="match status" value="1"/>
</dbReference>
<evidence type="ECO:0000256" key="3">
    <source>
        <dbReference type="PROSITE-ProRule" id="PRU00284"/>
    </source>
</evidence>
<comment type="similarity">
    <text evidence="2">Belongs to the methyl-accepting chemotaxis (MCP) protein family.</text>
</comment>
<comment type="caution">
    <text evidence="7">The sequence shown here is derived from an EMBL/GenBank/DDBJ whole genome shotgun (WGS) entry which is preliminary data.</text>
</comment>
<dbReference type="SMART" id="SM00283">
    <property type="entry name" value="MA"/>
    <property type="match status" value="1"/>
</dbReference>
<proteinExistence type="inferred from homology"/>
<keyword evidence="4" id="KW-1133">Transmembrane helix</keyword>
<dbReference type="PANTHER" id="PTHR32089:SF112">
    <property type="entry name" value="LYSOZYME-LIKE PROTEIN-RELATED"/>
    <property type="match status" value="1"/>
</dbReference>
<evidence type="ECO:0000313" key="8">
    <source>
        <dbReference type="Proteomes" id="UP001594351"/>
    </source>
</evidence>
<dbReference type="EMBL" id="JBHPBY010000018">
    <property type="protein sequence ID" value="MFC1849059.1"/>
    <property type="molecule type" value="Genomic_DNA"/>
</dbReference>
<dbReference type="SMART" id="SM00304">
    <property type="entry name" value="HAMP"/>
    <property type="match status" value="1"/>
</dbReference>
<dbReference type="PROSITE" id="PS50111">
    <property type="entry name" value="CHEMOTAXIS_TRANSDUC_2"/>
    <property type="match status" value="1"/>
</dbReference>
<feature type="transmembrane region" description="Helical" evidence="4">
    <location>
        <begin position="210"/>
        <end position="229"/>
    </location>
</feature>
<dbReference type="Pfam" id="PF00672">
    <property type="entry name" value="HAMP"/>
    <property type="match status" value="1"/>
</dbReference>
<dbReference type="PROSITE" id="PS50885">
    <property type="entry name" value="HAMP"/>
    <property type="match status" value="1"/>
</dbReference>
<feature type="transmembrane region" description="Helical" evidence="4">
    <location>
        <begin position="27"/>
        <end position="49"/>
    </location>
</feature>
<dbReference type="PANTHER" id="PTHR32089">
    <property type="entry name" value="METHYL-ACCEPTING CHEMOTAXIS PROTEIN MCPB"/>
    <property type="match status" value="1"/>
</dbReference>
<dbReference type="CDD" id="cd11386">
    <property type="entry name" value="MCP_signal"/>
    <property type="match status" value="1"/>
</dbReference>
<evidence type="ECO:0000256" key="2">
    <source>
        <dbReference type="ARBA" id="ARBA00029447"/>
    </source>
</evidence>
<accession>A0ABV6YSA5</accession>
<keyword evidence="4" id="KW-0812">Transmembrane</keyword>
<evidence type="ECO:0000256" key="1">
    <source>
        <dbReference type="ARBA" id="ARBA00023224"/>
    </source>
</evidence>
<organism evidence="7 8">
    <name type="scientific">candidate division CSSED10-310 bacterium</name>
    <dbReference type="NCBI Taxonomy" id="2855610"/>
    <lineage>
        <taxon>Bacteria</taxon>
        <taxon>Bacteria division CSSED10-310</taxon>
    </lineage>
</organism>
<dbReference type="Gene3D" id="1.10.287.950">
    <property type="entry name" value="Methyl-accepting chemotaxis protein"/>
    <property type="match status" value="1"/>
</dbReference>
<feature type="domain" description="HAMP" evidence="6">
    <location>
        <begin position="230"/>
        <end position="282"/>
    </location>
</feature>
<evidence type="ECO:0000256" key="4">
    <source>
        <dbReference type="SAM" id="Phobius"/>
    </source>
</evidence>
<dbReference type="Pfam" id="PF00015">
    <property type="entry name" value="MCPsignal"/>
    <property type="match status" value="1"/>
</dbReference>
<protein>
    <submittedName>
        <fullName evidence="7">Methyl-accepting chemotaxis protein</fullName>
    </submittedName>
</protein>
<sequence>MKYILKIKEIFFKLLESLRCLKLKIKLPLLFIMALSIFAAVFALGINTINEVKVGSKLYNRIKFHYKSLGNLVVIKSNLSQIDFDIRALVDEPDLEKKKQIMAKIIPLKDKIQLAFKNNFTHSKKVDQRIYAPQVQKTGLEFITFIEEELFSGIELVTDESFRETVLSSHRKKYERLNEYIDVLIFTMASETGVIEESVRKSIRAHYRHFIYLSGILFAVLFTTLFFFGKKIIAQLTKLVAFVQNIAQGDFSETLEKDSRDEIGEIIEKLGTMNEYLSEMVKTAESIAKGDLRKIITPKSEKDILGHSFKNMIVYLRDMAITAEEIAEGNLSTINIALKSKDDFLGKSSLMMITGLRETISEINVGSKEIDAAADNIFASTTELSTMTAKQASIIADIAASISEIKETSEQSGALAEDVIAVSRNSTIVSEEGLSSVERTINGMEIIQQQVQIIRNKIGSLSSHTSEISEIISTVKDLAEQSNVLALNALIEAARAGEHGRGFAVVADEVKNLATQSKKATNEVSTILSNILKAKDTVENVVQEGSERTDEGVTLAREAGSSIKKLVQDIEKSSLTAMQIAASTKEQTIGIDQVSHAIDNINRAIQEIVDMIVHMEKSAGKLATLSKNLRNVINRYSL</sequence>